<dbReference type="EMBL" id="JBHRVA010000003">
    <property type="protein sequence ID" value="MFC3303401.1"/>
    <property type="molecule type" value="Genomic_DNA"/>
</dbReference>
<dbReference type="CDD" id="cd07020">
    <property type="entry name" value="Clp_protease_NfeD_1"/>
    <property type="match status" value="1"/>
</dbReference>
<evidence type="ECO:0000256" key="6">
    <source>
        <dbReference type="SAM" id="Phobius"/>
    </source>
</evidence>
<feature type="domain" description="NfeD integral membrane" evidence="8">
    <location>
        <begin position="285"/>
        <end position="400"/>
    </location>
</feature>
<dbReference type="Gene3D" id="2.40.50.140">
    <property type="entry name" value="Nucleic acid-binding proteins"/>
    <property type="match status" value="1"/>
</dbReference>
<dbReference type="Gene3D" id="3.90.226.10">
    <property type="entry name" value="2-enoyl-CoA Hydratase, Chain A, domain 1"/>
    <property type="match status" value="1"/>
</dbReference>
<comment type="caution">
    <text evidence="10">The sequence shown here is derived from an EMBL/GenBank/DDBJ whole genome shotgun (WGS) entry which is preliminary data.</text>
</comment>
<feature type="region of interest" description="Disordered" evidence="5">
    <location>
        <begin position="128"/>
        <end position="180"/>
    </location>
</feature>
<evidence type="ECO:0000259" key="8">
    <source>
        <dbReference type="Pfam" id="PF24961"/>
    </source>
</evidence>
<dbReference type="Pfam" id="PF01957">
    <property type="entry name" value="NfeD"/>
    <property type="match status" value="1"/>
</dbReference>
<feature type="domain" description="NfeD-like C-terminal" evidence="7">
    <location>
        <begin position="415"/>
        <end position="469"/>
    </location>
</feature>
<organism evidence="10 11">
    <name type="scientific">Parvularcula lutaonensis</name>
    <dbReference type="NCBI Taxonomy" id="491923"/>
    <lineage>
        <taxon>Bacteria</taxon>
        <taxon>Pseudomonadati</taxon>
        <taxon>Pseudomonadota</taxon>
        <taxon>Alphaproteobacteria</taxon>
        <taxon>Parvularculales</taxon>
        <taxon>Parvularculaceae</taxon>
        <taxon>Parvularcula</taxon>
    </lineage>
</organism>
<dbReference type="InterPro" id="IPR002810">
    <property type="entry name" value="NfeD-like_C"/>
</dbReference>
<dbReference type="InterPro" id="IPR056738">
    <property type="entry name" value="NfeD1b_N"/>
</dbReference>
<keyword evidence="4 6" id="KW-0472">Membrane</keyword>
<dbReference type="InterPro" id="IPR029045">
    <property type="entry name" value="ClpP/crotonase-like_dom_sf"/>
</dbReference>
<dbReference type="InterPro" id="IPR012340">
    <property type="entry name" value="NA-bd_OB-fold"/>
</dbReference>
<dbReference type="RefSeq" id="WP_189575948.1">
    <property type="nucleotide sequence ID" value="NZ_BMXU01000002.1"/>
</dbReference>
<name>A0ABV7MDW6_9PROT</name>
<accession>A0ABV7MDW6</accession>
<dbReference type="Proteomes" id="UP001595607">
    <property type="component" value="Unassembled WGS sequence"/>
</dbReference>
<feature type="transmembrane region" description="Helical" evidence="6">
    <location>
        <begin position="331"/>
        <end position="347"/>
    </location>
</feature>
<keyword evidence="11" id="KW-1185">Reference proteome</keyword>
<evidence type="ECO:0000313" key="10">
    <source>
        <dbReference type="EMBL" id="MFC3303401.1"/>
    </source>
</evidence>
<reference evidence="11" key="1">
    <citation type="journal article" date="2019" name="Int. J. Syst. Evol. Microbiol.">
        <title>The Global Catalogue of Microorganisms (GCM) 10K type strain sequencing project: providing services to taxonomists for standard genome sequencing and annotation.</title>
        <authorList>
            <consortium name="The Broad Institute Genomics Platform"/>
            <consortium name="The Broad Institute Genome Sequencing Center for Infectious Disease"/>
            <person name="Wu L."/>
            <person name="Ma J."/>
        </authorList>
    </citation>
    <scope>NUCLEOTIDE SEQUENCE [LARGE SCALE GENOMIC DNA]</scope>
    <source>
        <strain evidence="11">KCTC 22245</strain>
    </source>
</reference>
<feature type="transmembrane region" description="Helical" evidence="6">
    <location>
        <begin position="379"/>
        <end position="400"/>
    </location>
</feature>
<keyword evidence="2 6" id="KW-0812">Transmembrane</keyword>
<proteinExistence type="predicted"/>
<evidence type="ECO:0000256" key="4">
    <source>
        <dbReference type="ARBA" id="ARBA00023136"/>
    </source>
</evidence>
<feature type="domain" description="NfeD1b N-terminal" evidence="9">
    <location>
        <begin position="41"/>
        <end position="136"/>
    </location>
</feature>
<evidence type="ECO:0000256" key="1">
    <source>
        <dbReference type="ARBA" id="ARBA00004141"/>
    </source>
</evidence>
<dbReference type="InterPro" id="IPR056739">
    <property type="entry name" value="NfeD_membrane"/>
</dbReference>
<gene>
    <name evidence="10" type="ORF">ACFONP_11730</name>
</gene>
<dbReference type="InterPro" id="IPR052165">
    <property type="entry name" value="Membrane_assoc_protease"/>
</dbReference>
<comment type="subcellular location">
    <subcellularLocation>
        <location evidence="1">Membrane</location>
        <topology evidence="1">Multi-pass membrane protein</topology>
    </subcellularLocation>
</comment>
<evidence type="ECO:0000259" key="9">
    <source>
        <dbReference type="Pfam" id="PF25145"/>
    </source>
</evidence>
<evidence type="ECO:0000259" key="7">
    <source>
        <dbReference type="Pfam" id="PF01957"/>
    </source>
</evidence>
<dbReference type="Pfam" id="PF25145">
    <property type="entry name" value="NfeD1b_N"/>
    <property type="match status" value="1"/>
</dbReference>
<dbReference type="SUPFAM" id="SSF52096">
    <property type="entry name" value="ClpP/crotonase"/>
    <property type="match status" value="1"/>
</dbReference>
<dbReference type="SUPFAM" id="SSF141322">
    <property type="entry name" value="NfeD domain-like"/>
    <property type="match status" value="1"/>
</dbReference>
<sequence length="485" mass="51244">MPRIVRALSLFLILLGVSGLGLSLTAQEGGKRATFLELKGAVTPTTANYLEREISAASVRGDELVVIEIDTPGGLVTSMQSIVQSILASETPVVTYVGPQGARSASAGLYIMYAAHVSAMAPATNTGSATPIELGGGGGRSPFEQPQEPDDGGEADAVDDGEAAPEEAQPAERPADISNEASLRGKVIEDAVAYIKGLAELRGRNAEWAEKAVRPPSASITASEALELGVIEIIAEDRTDLLRQLDGRTVKTIAGEKTLSTKGLRIVEVRPTRLEQILAFFADPNVAAILLSLGTLGITVELWNPGSIFPGTFGVICLLLAFYSFQVLPENGLFLAVMGLGVVLLILEAFVSSAGIAGIAGMALLSVGLYYLFPESFRVSISLIIGIVAVMGSVLVLLLWQLIKSRAHGPLIGKEAIRGRTGRVEEWQGAEGWVIVDGERWRAKAKQPLQPGDAIKVVEVDGLVLIIKKATARQGFRLPQRAPEA</sequence>
<dbReference type="PANTHER" id="PTHR33507">
    <property type="entry name" value="INNER MEMBRANE PROTEIN YBBJ"/>
    <property type="match status" value="1"/>
</dbReference>
<dbReference type="PANTHER" id="PTHR33507:SF4">
    <property type="entry name" value="NODULATION COMPETITIVENESS PROTEIN NFED"/>
    <property type="match status" value="1"/>
</dbReference>
<feature type="compositionally biased region" description="Acidic residues" evidence="5">
    <location>
        <begin position="147"/>
        <end position="165"/>
    </location>
</feature>
<feature type="transmembrane region" description="Helical" evidence="6">
    <location>
        <begin position="354"/>
        <end position="373"/>
    </location>
</feature>
<evidence type="ECO:0000313" key="11">
    <source>
        <dbReference type="Proteomes" id="UP001595607"/>
    </source>
</evidence>
<feature type="transmembrane region" description="Helical" evidence="6">
    <location>
        <begin position="277"/>
        <end position="300"/>
    </location>
</feature>
<evidence type="ECO:0000256" key="2">
    <source>
        <dbReference type="ARBA" id="ARBA00022692"/>
    </source>
</evidence>
<dbReference type="Pfam" id="PF24961">
    <property type="entry name" value="NfeD_membrane"/>
    <property type="match status" value="1"/>
</dbReference>
<evidence type="ECO:0000256" key="5">
    <source>
        <dbReference type="SAM" id="MobiDB-lite"/>
    </source>
</evidence>
<feature type="transmembrane region" description="Helical" evidence="6">
    <location>
        <begin position="307"/>
        <end position="325"/>
    </location>
</feature>
<evidence type="ECO:0000256" key="3">
    <source>
        <dbReference type="ARBA" id="ARBA00022989"/>
    </source>
</evidence>
<protein>
    <submittedName>
        <fullName evidence="10">Nodulation protein NfeD</fullName>
    </submittedName>
</protein>
<keyword evidence="3 6" id="KW-1133">Transmembrane helix</keyword>